<evidence type="ECO:0000313" key="2">
    <source>
        <dbReference type="EMBL" id="HJB11728.1"/>
    </source>
</evidence>
<protein>
    <submittedName>
        <fullName evidence="2">ATP-binding protein</fullName>
    </submittedName>
</protein>
<reference evidence="2" key="2">
    <citation type="submission" date="2021-04" db="EMBL/GenBank/DDBJ databases">
        <authorList>
            <person name="Gilroy R."/>
        </authorList>
    </citation>
    <scope>NUCLEOTIDE SEQUENCE</scope>
    <source>
        <strain evidence="2">ChiHjej13B12-24818</strain>
    </source>
</reference>
<dbReference type="AlphaFoldDB" id="A0A9D2LFM1"/>
<feature type="region of interest" description="Disordered" evidence="1">
    <location>
        <begin position="125"/>
        <end position="145"/>
    </location>
</feature>
<comment type="caution">
    <text evidence="2">The sequence shown here is derived from an EMBL/GenBank/DDBJ whole genome shotgun (WGS) entry which is preliminary data.</text>
</comment>
<evidence type="ECO:0000256" key="1">
    <source>
        <dbReference type="SAM" id="MobiDB-lite"/>
    </source>
</evidence>
<evidence type="ECO:0000313" key="3">
    <source>
        <dbReference type="Proteomes" id="UP000823823"/>
    </source>
</evidence>
<keyword evidence="2" id="KW-0067">ATP-binding</keyword>
<sequence>MSSPSPSPSPPVLALLNGPPGVGKSTLADALARRHPDLRALDVDVVKHDLDSWPSDPRGAGLRARELILDQARVELGAGRGVIIGQYLARPEFPAALAELAERESARFTHVLLELPVADLERRLRDRRRSPTRPEQATNDARVEPAQAEQLIASLEALTRAADHVLRIDASGDLASTLSRLERAVLAR</sequence>
<name>A0A9D2LFM1_9MICO</name>
<keyword evidence="2" id="KW-0547">Nucleotide-binding</keyword>
<dbReference type="GO" id="GO:0005524">
    <property type="term" value="F:ATP binding"/>
    <property type="evidence" value="ECO:0007669"/>
    <property type="project" value="UniProtKB-KW"/>
</dbReference>
<organism evidence="2 3">
    <name type="scientific">Candidatus Brachybacterium merdavium</name>
    <dbReference type="NCBI Taxonomy" id="2838513"/>
    <lineage>
        <taxon>Bacteria</taxon>
        <taxon>Bacillati</taxon>
        <taxon>Actinomycetota</taxon>
        <taxon>Actinomycetes</taxon>
        <taxon>Micrococcales</taxon>
        <taxon>Dermabacteraceae</taxon>
        <taxon>Brachybacterium</taxon>
    </lineage>
</organism>
<dbReference type="SUPFAM" id="SSF52540">
    <property type="entry name" value="P-loop containing nucleoside triphosphate hydrolases"/>
    <property type="match status" value="1"/>
</dbReference>
<dbReference type="Pfam" id="PF13671">
    <property type="entry name" value="AAA_33"/>
    <property type="match status" value="1"/>
</dbReference>
<dbReference type="InterPro" id="IPR027417">
    <property type="entry name" value="P-loop_NTPase"/>
</dbReference>
<reference evidence="2" key="1">
    <citation type="journal article" date="2021" name="PeerJ">
        <title>Extensive microbial diversity within the chicken gut microbiome revealed by metagenomics and culture.</title>
        <authorList>
            <person name="Gilroy R."/>
            <person name="Ravi A."/>
            <person name="Getino M."/>
            <person name="Pursley I."/>
            <person name="Horton D.L."/>
            <person name="Alikhan N.F."/>
            <person name="Baker D."/>
            <person name="Gharbi K."/>
            <person name="Hall N."/>
            <person name="Watson M."/>
            <person name="Adriaenssens E.M."/>
            <person name="Foster-Nyarko E."/>
            <person name="Jarju S."/>
            <person name="Secka A."/>
            <person name="Antonio M."/>
            <person name="Oren A."/>
            <person name="Chaudhuri R.R."/>
            <person name="La Ragione R."/>
            <person name="Hildebrand F."/>
            <person name="Pallen M.J."/>
        </authorList>
    </citation>
    <scope>NUCLEOTIDE SEQUENCE</scope>
    <source>
        <strain evidence="2">ChiHjej13B12-24818</strain>
    </source>
</reference>
<dbReference type="EMBL" id="DWZH01000112">
    <property type="protein sequence ID" value="HJB11728.1"/>
    <property type="molecule type" value="Genomic_DNA"/>
</dbReference>
<gene>
    <name evidence="2" type="ORF">H9786_14610</name>
</gene>
<dbReference type="Proteomes" id="UP000823823">
    <property type="component" value="Unassembled WGS sequence"/>
</dbReference>
<accession>A0A9D2LFM1</accession>
<dbReference type="Gene3D" id="3.40.50.300">
    <property type="entry name" value="P-loop containing nucleotide triphosphate hydrolases"/>
    <property type="match status" value="1"/>
</dbReference>
<proteinExistence type="predicted"/>